<dbReference type="SUPFAM" id="SSF47384">
    <property type="entry name" value="Homodimeric domain of signal transducing histidine kinase"/>
    <property type="match status" value="1"/>
</dbReference>
<dbReference type="EC" id="2.7.13.3" evidence="2"/>
<protein>
    <recommendedName>
        <fullName evidence="2">histidine kinase</fullName>
        <ecNumber evidence="2">2.7.13.3</ecNumber>
    </recommendedName>
</protein>
<feature type="domain" description="Histidine kinase" evidence="9">
    <location>
        <begin position="84"/>
        <end position="296"/>
    </location>
</feature>
<name>A0ABU1BRI3_9BURK</name>
<dbReference type="Gene3D" id="1.10.287.130">
    <property type="match status" value="1"/>
</dbReference>
<dbReference type="InterPro" id="IPR050351">
    <property type="entry name" value="BphY/WalK/GraS-like"/>
</dbReference>
<dbReference type="InterPro" id="IPR003594">
    <property type="entry name" value="HATPase_dom"/>
</dbReference>
<dbReference type="InterPro" id="IPR036097">
    <property type="entry name" value="HisK_dim/P_sf"/>
</dbReference>
<dbReference type="PROSITE" id="PS50109">
    <property type="entry name" value="HIS_KIN"/>
    <property type="match status" value="1"/>
</dbReference>
<reference evidence="10 11" key="1">
    <citation type="submission" date="2023-08" db="EMBL/GenBank/DDBJ databases">
        <title>Oxalobacteraceae gen .nov., isolated from river sludge outside the plant.</title>
        <authorList>
            <person name="Zhao S.Y."/>
        </authorList>
    </citation>
    <scope>NUCLEOTIDE SEQUENCE [LARGE SCALE GENOMIC DNA]</scope>
    <source>
        <strain evidence="10 11">R-40</strain>
    </source>
</reference>
<accession>A0ABU1BRI3</accession>
<evidence type="ECO:0000256" key="5">
    <source>
        <dbReference type="ARBA" id="ARBA00022741"/>
    </source>
</evidence>
<dbReference type="PANTHER" id="PTHR42878">
    <property type="entry name" value="TWO-COMPONENT HISTIDINE KINASE"/>
    <property type="match status" value="1"/>
</dbReference>
<keyword evidence="5" id="KW-0547">Nucleotide-binding</keyword>
<dbReference type="PRINTS" id="PR00344">
    <property type="entry name" value="BCTRLSENSOR"/>
</dbReference>
<dbReference type="InterPro" id="IPR003661">
    <property type="entry name" value="HisK_dim/P_dom"/>
</dbReference>
<dbReference type="GO" id="GO:0016301">
    <property type="term" value="F:kinase activity"/>
    <property type="evidence" value="ECO:0007669"/>
    <property type="project" value="UniProtKB-KW"/>
</dbReference>
<dbReference type="CDD" id="cd00082">
    <property type="entry name" value="HisKA"/>
    <property type="match status" value="1"/>
</dbReference>
<evidence type="ECO:0000256" key="6">
    <source>
        <dbReference type="ARBA" id="ARBA00022777"/>
    </source>
</evidence>
<keyword evidence="11" id="KW-1185">Reference proteome</keyword>
<dbReference type="Proteomes" id="UP001225596">
    <property type="component" value="Unassembled WGS sequence"/>
</dbReference>
<sequence length="344" mass="38613">MKGTSLRYAHGSERARMTKYDPDIFILEYQMFRVALLHVLAEHDVPLNDNELMVINGSIDKAIRDSVMTFSAVVAQMQEQFIAALTHDMRTPLQTASMAVEIIALTAESSQTKALARRAAENLIRVDKMAQSLPNTVVFHQGQKLLLELTNFDMMDVIKEVTRSASDRDGFRCEVIGEPAYGWWAQDAMCRSLENLVGNAVKYGDQRKPIRIAVETAHEALVLSAHNEGAPVPMEEQETTFQVFRRSENATKGDKQGRGVELPYVRAVVESLGGVITVDRTPERGTTFTITMPLYARPFQSTSKASLAEEWKPSRTLYLVCLLLADCVEKVWKQSFVENVRTKP</sequence>
<dbReference type="InterPro" id="IPR005467">
    <property type="entry name" value="His_kinase_dom"/>
</dbReference>
<keyword evidence="3" id="KW-0597">Phosphoprotein</keyword>
<keyword evidence="4" id="KW-0808">Transferase</keyword>
<gene>
    <name evidence="10" type="ORF">Q8A64_14490</name>
</gene>
<proteinExistence type="predicted"/>
<evidence type="ECO:0000313" key="10">
    <source>
        <dbReference type="EMBL" id="MDQ9171620.1"/>
    </source>
</evidence>
<dbReference type="InterPro" id="IPR004358">
    <property type="entry name" value="Sig_transdc_His_kin-like_C"/>
</dbReference>
<evidence type="ECO:0000256" key="8">
    <source>
        <dbReference type="ARBA" id="ARBA00023012"/>
    </source>
</evidence>
<dbReference type="SMART" id="SM00387">
    <property type="entry name" value="HATPase_c"/>
    <property type="match status" value="1"/>
</dbReference>
<organism evidence="10 11">
    <name type="scientific">Keguizhuia sedimenti</name>
    <dbReference type="NCBI Taxonomy" id="3064264"/>
    <lineage>
        <taxon>Bacteria</taxon>
        <taxon>Pseudomonadati</taxon>
        <taxon>Pseudomonadota</taxon>
        <taxon>Betaproteobacteria</taxon>
        <taxon>Burkholderiales</taxon>
        <taxon>Oxalobacteraceae</taxon>
        <taxon>Keguizhuia</taxon>
    </lineage>
</organism>
<dbReference type="PANTHER" id="PTHR42878:SF7">
    <property type="entry name" value="SENSOR HISTIDINE KINASE GLRK"/>
    <property type="match status" value="1"/>
</dbReference>
<dbReference type="Pfam" id="PF00512">
    <property type="entry name" value="HisKA"/>
    <property type="match status" value="1"/>
</dbReference>
<evidence type="ECO:0000256" key="7">
    <source>
        <dbReference type="ARBA" id="ARBA00022840"/>
    </source>
</evidence>
<dbReference type="SUPFAM" id="SSF55874">
    <property type="entry name" value="ATPase domain of HSP90 chaperone/DNA topoisomerase II/histidine kinase"/>
    <property type="match status" value="1"/>
</dbReference>
<evidence type="ECO:0000256" key="3">
    <source>
        <dbReference type="ARBA" id="ARBA00022553"/>
    </source>
</evidence>
<keyword evidence="7" id="KW-0067">ATP-binding</keyword>
<evidence type="ECO:0000259" key="9">
    <source>
        <dbReference type="PROSITE" id="PS50109"/>
    </source>
</evidence>
<evidence type="ECO:0000313" key="11">
    <source>
        <dbReference type="Proteomes" id="UP001225596"/>
    </source>
</evidence>
<comment type="catalytic activity">
    <reaction evidence="1">
        <text>ATP + protein L-histidine = ADP + protein N-phospho-L-histidine.</text>
        <dbReference type="EC" id="2.7.13.3"/>
    </reaction>
</comment>
<dbReference type="Pfam" id="PF02518">
    <property type="entry name" value="HATPase_c"/>
    <property type="match status" value="1"/>
</dbReference>
<keyword evidence="8" id="KW-0902">Two-component regulatory system</keyword>
<evidence type="ECO:0000256" key="2">
    <source>
        <dbReference type="ARBA" id="ARBA00012438"/>
    </source>
</evidence>
<comment type="caution">
    <text evidence="10">The sequence shown here is derived from an EMBL/GenBank/DDBJ whole genome shotgun (WGS) entry which is preliminary data.</text>
</comment>
<dbReference type="SMART" id="SM00388">
    <property type="entry name" value="HisKA"/>
    <property type="match status" value="1"/>
</dbReference>
<evidence type="ECO:0000256" key="4">
    <source>
        <dbReference type="ARBA" id="ARBA00022679"/>
    </source>
</evidence>
<dbReference type="RefSeq" id="WP_338437552.1">
    <property type="nucleotide sequence ID" value="NZ_JAUYVH010000010.1"/>
</dbReference>
<dbReference type="InterPro" id="IPR036890">
    <property type="entry name" value="HATPase_C_sf"/>
</dbReference>
<dbReference type="EMBL" id="JAUYVH010000010">
    <property type="protein sequence ID" value="MDQ9171620.1"/>
    <property type="molecule type" value="Genomic_DNA"/>
</dbReference>
<evidence type="ECO:0000256" key="1">
    <source>
        <dbReference type="ARBA" id="ARBA00000085"/>
    </source>
</evidence>
<dbReference type="Gene3D" id="3.30.565.10">
    <property type="entry name" value="Histidine kinase-like ATPase, C-terminal domain"/>
    <property type="match status" value="1"/>
</dbReference>
<keyword evidence="6 10" id="KW-0418">Kinase</keyword>